<dbReference type="GeneID" id="91104980"/>
<dbReference type="PANTHER" id="PTHR43877">
    <property type="entry name" value="AMINOALKYLPHOSPHONATE N-ACETYLTRANSFERASE-RELATED-RELATED"/>
    <property type="match status" value="1"/>
</dbReference>
<dbReference type="InterPro" id="IPR000182">
    <property type="entry name" value="GNAT_dom"/>
</dbReference>
<evidence type="ECO:0000256" key="1">
    <source>
        <dbReference type="ARBA" id="ARBA00022679"/>
    </source>
</evidence>
<keyword evidence="6" id="KW-1185">Reference proteome</keyword>
<protein>
    <recommendedName>
        <fullName evidence="4">N-acetyltransferase domain-containing protein</fullName>
    </recommendedName>
</protein>
<dbReference type="Gene3D" id="3.40.630.30">
    <property type="match status" value="1"/>
</dbReference>
<organism evidence="5 6">
    <name type="scientific">Kwoniella europaea PYCC6329</name>
    <dbReference type="NCBI Taxonomy" id="1423913"/>
    <lineage>
        <taxon>Eukaryota</taxon>
        <taxon>Fungi</taxon>
        <taxon>Dikarya</taxon>
        <taxon>Basidiomycota</taxon>
        <taxon>Agaricomycotina</taxon>
        <taxon>Tremellomycetes</taxon>
        <taxon>Tremellales</taxon>
        <taxon>Cryptococcaceae</taxon>
        <taxon>Kwoniella</taxon>
    </lineage>
</organism>
<name>A0AAX4KQ34_9TREE</name>
<dbReference type="EMBL" id="CP144089">
    <property type="protein sequence ID" value="WWD08069.1"/>
    <property type="molecule type" value="Genomic_DNA"/>
</dbReference>
<keyword evidence="2" id="KW-0012">Acyltransferase</keyword>
<evidence type="ECO:0000313" key="6">
    <source>
        <dbReference type="Proteomes" id="UP001358614"/>
    </source>
</evidence>
<dbReference type="GO" id="GO:0016747">
    <property type="term" value="F:acyltransferase activity, transferring groups other than amino-acyl groups"/>
    <property type="evidence" value="ECO:0007669"/>
    <property type="project" value="InterPro"/>
</dbReference>
<sequence length="203" mass="22672">MTHSPAEPTHADITPPGTSTSTPTTAPSKLEWTIRQGTPEDASAISQLMIETFSRSFGHSCTPDELEKYCQTALSVQGIKKDLENPLCTWLLAFSQLSSHELLGIVQLTRESFESCLTLSNPIELQRIYLSYAAHGTGLATNLITTAEDKARQMGFESIWLGAWEDNQRAKRFYNKMGYREVGEHVFDIGGSKQRDEIMEKLL</sequence>
<evidence type="ECO:0000256" key="3">
    <source>
        <dbReference type="SAM" id="MobiDB-lite"/>
    </source>
</evidence>
<feature type="domain" description="N-acetyltransferase" evidence="4">
    <location>
        <begin position="32"/>
        <end position="203"/>
    </location>
</feature>
<evidence type="ECO:0000256" key="2">
    <source>
        <dbReference type="ARBA" id="ARBA00023315"/>
    </source>
</evidence>
<evidence type="ECO:0000313" key="5">
    <source>
        <dbReference type="EMBL" id="WWD08069.1"/>
    </source>
</evidence>
<dbReference type="Pfam" id="PF00583">
    <property type="entry name" value="Acetyltransf_1"/>
    <property type="match status" value="1"/>
</dbReference>
<dbReference type="Proteomes" id="UP001358614">
    <property type="component" value="Chromosome 1"/>
</dbReference>
<feature type="compositionally biased region" description="Low complexity" evidence="3">
    <location>
        <begin position="14"/>
        <end position="27"/>
    </location>
</feature>
<dbReference type="PROSITE" id="PS51186">
    <property type="entry name" value="GNAT"/>
    <property type="match status" value="1"/>
</dbReference>
<reference evidence="5 6" key="1">
    <citation type="submission" date="2024-01" db="EMBL/GenBank/DDBJ databases">
        <title>Comparative genomics of Cryptococcus and Kwoniella reveals pathogenesis evolution and contrasting modes of karyotype evolution via chromosome fusion or intercentromeric recombination.</title>
        <authorList>
            <person name="Coelho M.A."/>
            <person name="David-Palma M."/>
            <person name="Shea T."/>
            <person name="Bowers K."/>
            <person name="McGinley-Smith S."/>
            <person name="Mohammad A.W."/>
            <person name="Gnirke A."/>
            <person name="Yurkov A.M."/>
            <person name="Nowrousian M."/>
            <person name="Sun S."/>
            <person name="Cuomo C.A."/>
            <person name="Heitman J."/>
        </authorList>
    </citation>
    <scope>NUCLEOTIDE SEQUENCE [LARGE SCALE GENOMIC DNA]</scope>
    <source>
        <strain evidence="5 6">PYCC6329</strain>
    </source>
</reference>
<proteinExistence type="predicted"/>
<dbReference type="AlphaFoldDB" id="A0AAX4KQ34"/>
<dbReference type="InterPro" id="IPR050832">
    <property type="entry name" value="Bact_Acetyltransf"/>
</dbReference>
<dbReference type="InterPro" id="IPR016181">
    <property type="entry name" value="Acyl_CoA_acyltransferase"/>
</dbReference>
<gene>
    <name evidence="5" type="ORF">V865_006179</name>
</gene>
<dbReference type="KEGG" id="ker:91104980"/>
<dbReference type="RefSeq" id="XP_066086036.1">
    <property type="nucleotide sequence ID" value="XM_066229939.1"/>
</dbReference>
<evidence type="ECO:0000259" key="4">
    <source>
        <dbReference type="PROSITE" id="PS51186"/>
    </source>
</evidence>
<accession>A0AAX4KQ34</accession>
<dbReference type="SUPFAM" id="SSF55729">
    <property type="entry name" value="Acyl-CoA N-acyltransferases (Nat)"/>
    <property type="match status" value="1"/>
</dbReference>
<dbReference type="PANTHER" id="PTHR43877:SF2">
    <property type="entry name" value="AMINOALKYLPHOSPHONATE N-ACETYLTRANSFERASE-RELATED"/>
    <property type="match status" value="1"/>
</dbReference>
<dbReference type="CDD" id="cd04301">
    <property type="entry name" value="NAT_SF"/>
    <property type="match status" value="1"/>
</dbReference>
<feature type="region of interest" description="Disordered" evidence="3">
    <location>
        <begin position="1"/>
        <end position="27"/>
    </location>
</feature>
<keyword evidence="1" id="KW-0808">Transferase</keyword>